<protein>
    <submittedName>
        <fullName evidence="7">Peptidase</fullName>
    </submittedName>
</protein>
<feature type="chain" id="PRO_5040743182" evidence="5">
    <location>
        <begin position="30"/>
        <end position="523"/>
    </location>
</feature>
<evidence type="ECO:0000313" key="7">
    <source>
        <dbReference type="EMBL" id="GLU46493.1"/>
    </source>
</evidence>
<evidence type="ECO:0000313" key="8">
    <source>
        <dbReference type="Proteomes" id="UP001165092"/>
    </source>
</evidence>
<feature type="domain" description="AB hydrolase-1" evidence="6">
    <location>
        <begin position="85"/>
        <end position="451"/>
    </location>
</feature>
<sequence length="523" mass="55751">MRRGAGGAVGAVTVGTLLAAGLAAGPAVAQEKLEWAVCADLEPRGDIQPECSSLAVPMQRGGSGATETVTLALSRVPARAERAGTLVVNPGGPGSPGRDWAAIVAQGLPDDLRESYDVVSFDPRGVGASTPAVQCDPRYFEAARPSSVPADASAEKTLLNRVAVYAEACRERNGALLSHIRTVDSAHDIESIRTALGVERIDYLGYSYGTYLGGVYATLYPDSVRRIVLDSVVNPDNPWYGSNLLQSRSLDAAARNFFGWIARYDADYRLGTTGQQVAERYYSARDDLAAQPLDGIVGATEFENIFLPATYASTYWPSLAQTLSAYVRGADAKPLLSMHEKLGEDADSDPSHGAYLATQCSDARWPRDWATWRTDARRLHDEAPFMAWNNTWYNGPCMFWPVKGGPWFQVDGRSVASALIVQATEDGPTPVAGAYAMHARFPSSRLIIEQGGVTHGVSFGDNACVDLAVAAYLREGTLPAAGGGSNGADLTCAPPPQPQPRRPENAQADPDRGIPGLDHRLGA</sequence>
<dbReference type="InterPro" id="IPR029058">
    <property type="entry name" value="AB_hydrolase_fold"/>
</dbReference>
<dbReference type="GO" id="GO:0016787">
    <property type="term" value="F:hydrolase activity"/>
    <property type="evidence" value="ECO:0007669"/>
    <property type="project" value="UniProtKB-KW"/>
</dbReference>
<dbReference type="Gene3D" id="3.40.50.1820">
    <property type="entry name" value="alpha/beta hydrolase"/>
    <property type="match status" value="1"/>
</dbReference>
<keyword evidence="8" id="KW-1185">Reference proteome</keyword>
<evidence type="ECO:0000256" key="2">
    <source>
        <dbReference type="ARBA" id="ARBA00022729"/>
    </source>
</evidence>
<dbReference type="PANTHER" id="PTHR43248:SF29">
    <property type="entry name" value="TRIPEPTIDYL AMINOPEPTIDASE"/>
    <property type="match status" value="1"/>
</dbReference>
<name>A0A9W6P3S0_9ACTN</name>
<dbReference type="SUPFAM" id="SSF53474">
    <property type="entry name" value="alpha/beta-Hydrolases"/>
    <property type="match status" value="1"/>
</dbReference>
<feature type="region of interest" description="Disordered" evidence="4">
    <location>
        <begin position="483"/>
        <end position="523"/>
    </location>
</feature>
<dbReference type="AlphaFoldDB" id="A0A9W6P3S0"/>
<dbReference type="PANTHER" id="PTHR43248">
    <property type="entry name" value="2-SUCCINYL-6-HYDROXY-2,4-CYCLOHEXADIENE-1-CARBOXYLATE SYNTHASE"/>
    <property type="match status" value="1"/>
</dbReference>
<evidence type="ECO:0000256" key="3">
    <source>
        <dbReference type="ARBA" id="ARBA00022801"/>
    </source>
</evidence>
<dbReference type="Pfam" id="PF00561">
    <property type="entry name" value="Abhydrolase_1"/>
    <property type="match status" value="1"/>
</dbReference>
<dbReference type="RefSeq" id="WP_285757338.1">
    <property type="nucleotide sequence ID" value="NZ_BSQG01000001.1"/>
</dbReference>
<proteinExistence type="inferred from homology"/>
<feature type="compositionally biased region" description="Basic and acidic residues" evidence="4">
    <location>
        <begin position="501"/>
        <end position="523"/>
    </location>
</feature>
<comment type="similarity">
    <text evidence="1">Belongs to the peptidase S33 family.</text>
</comment>
<dbReference type="InterPro" id="IPR000073">
    <property type="entry name" value="AB_hydrolase_1"/>
</dbReference>
<dbReference type="InterPro" id="IPR051601">
    <property type="entry name" value="Serine_prot/Carboxylest_S33"/>
</dbReference>
<comment type="caution">
    <text evidence="7">The sequence shown here is derived from an EMBL/GenBank/DDBJ whole genome shotgun (WGS) entry which is preliminary data.</text>
</comment>
<evidence type="ECO:0000256" key="1">
    <source>
        <dbReference type="ARBA" id="ARBA00010088"/>
    </source>
</evidence>
<keyword evidence="3" id="KW-0378">Hydrolase</keyword>
<dbReference type="EMBL" id="BSQG01000001">
    <property type="protein sequence ID" value="GLU46493.1"/>
    <property type="molecule type" value="Genomic_DNA"/>
</dbReference>
<gene>
    <name evidence="7" type="ORF">Nans01_08440</name>
</gene>
<feature type="signal peptide" evidence="5">
    <location>
        <begin position="1"/>
        <end position="29"/>
    </location>
</feature>
<organism evidence="7 8">
    <name type="scientific">Nocardiopsis ansamitocini</name>
    <dbReference type="NCBI Taxonomy" id="1670832"/>
    <lineage>
        <taxon>Bacteria</taxon>
        <taxon>Bacillati</taxon>
        <taxon>Actinomycetota</taxon>
        <taxon>Actinomycetes</taxon>
        <taxon>Streptosporangiales</taxon>
        <taxon>Nocardiopsidaceae</taxon>
        <taxon>Nocardiopsis</taxon>
    </lineage>
</organism>
<evidence type="ECO:0000256" key="4">
    <source>
        <dbReference type="SAM" id="MobiDB-lite"/>
    </source>
</evidence>
<evidence type="ECO:0000259" key="6">
    <source>
        <dbReference type="Pfam" id="PF00561"/>
    </source>
</evidence>
<evidence type="ECO:0000256" key="5">
    <source>
        <dbReference type="SAM" id="SignalP"/>
    </source>
</evidence>
<dbReference type="Proteomes" id="UP001165092">
    <property type="component" value="Unassembled WGS sequence"/>
</dbReference>
<keyword evidence="2 5" id="KW-0732">Signal</keyword>
<reference evidence="7" key="1">
    <citation type="submission" date="2023-02" db="EMBL/GenBank/DDBJ databases">
        <title>Nocardiopsis ansamitocini NBRC 112285.</title>
        <authorList>
            <person name="Ichikawa N."/>
            <person name="Sato H."/>
            <person name="Tonouchi N."/>
        </authorList>
    </citation>
    <scope>NUCLEOTIDE SEQUENCE</scope>
    <source>
        <strain evidence="7">NBRC 112285</strain>
    </source>
</reference>
<accession>A0A9W6P3S0</accession>